<dbReference type="PANTHER" id="PTHR22573">
    <property type="entry name" value="PHOSPHOHEXOMUTASE FAMILY MEMBER"/>
    <property type="match status" value="1"/>
</dbReference>
<organism evidence="13 14">
    <name type="scientific">Porites lobata</name>
    <dbReference type="NCBI Taxonomy" id="104759"/>
    <lineage>
        <taxon>Eukaryota</taxon>
        <taxon>Metazoa</taxon>
        <taxon>Cnidaria</taxon>
        <taxon>Anthozoa</taxon>
        <taxon>Hexacorallia</taxon>
        <taxon>Scleractinia</taxon>
        <taxon>Fungiina</taxon>
        <taxon>Poritidae</taxon>
        <taxon>Porites</taxon>
    </lineage>
</organism>
<evidence type="ECO:0000256" key="9">
    <source>
        <dbReference type="RuleBase" id="RU004326"/>
    </source>
</evidence>
<dbReference type="InterPro" id="IPR005844">
    <property type="entry name" value="A-D-PHexomutase_a/b/a-I"/>
</dbReference>
<dbReference type="CDD" id="cd03085">
    <property type="entry name" value="PGM1"/>
    <property type="match status" value="1"/>
</dbReference>
<evidence type="ECO:0000313" key="14">
    <source>
        <dbReference type="Proteomes" id="UP001159405"/>
    </source>
</evidence>
<comment type="catalytic activity">
    <reaction evidence="1">
        <text>alpha-D-glucose 1-phosphate = alpha-D-glucose 6-phosphate</text>
        <dbReference type="Rhea" id="RHEA:23536"/>
        <dbReference type="ChEBI" id="CHEBI:58225"/>
        <dbReference type="ChEBI" id="CHEBI:58601"/>
        <dbReference type="EC" id="5.4.2.2"/>
    </reaction>
</comment>
<dbReference type="Pfam" id="PF02880">
    <property type="entry name" value="PGM_PMM_III"/>
    <property type="match status" value="1"/>
</dbReference>
<gene>
    <name evidence="13" type="ORF">PLOB_00037735</name>
</gene>
<dbReference type="InterPro" id="IPR016066">
    <property type="entry name" value="A-D-PHexomutase_CS"/>
</dbReference>
<accession>A0ABN8P624</accession>
<comment type="caution">
    <text evidence="13">The sequence shown here is derived from an EMBL/GenBank/DDBJ whole genome shotgun (WGS) entry which is preliminary data.</text>
</comment>
<dbReference type="Pfam" id="PF02878">
    <property type="entry name" value="PGM_PMM_I"/>
    <property type="match status" value="1"/>
</dbReference>
<keyword evidence="8" id="KW-0413">Isomerase</keyword>
<dbReference type="EC" id="5.4.2.2" evidence="4"/>
<protein>
    <recommendedName>
        <fullName evidence="4">phosphoglucomutase (alpha-D-glucose-1,6-bisphosphate-dependent)</fullName>
        <ecNumber evidence="4">5.4.2.2</ecNumber>
    </recommendedName>
</protein>
<evidence type="ECO:0000256" key="8">
    <source>
        <dbReference type="ARBA" id="ARBA00023235"/>
    </source>
</evidence>
<dbReference type="PANTHER" id="PTHR22573:SF2">
    <property type="entry name" value="PHOSPHOGLUCOMUTASE"/>
    <property type="match status" value="1"/>
</dbReference>
<evidence type="ECO:0000256" key="5">
    <source>
        <dbReference type="ARBA" id="ARBA00022553"/>
    </source>
</evidence>
<dbReference type="InterPro" id="IPR005845">
    <property type="entry name" value="A-D-PHexomutase_a/b/a-II"/>
</dbReference>
<dbReference type="InterPro" id="IPR045244">
    <property type="entry name" value="PGM"/>
</dbReference>
<keyword evidence="7 9" id="KW-0460">Magnesium</keyword>
<proteinExistence type="inferred from homology"/>
<dbReference type="InterPro" id="IPR016055">
    <property type="entry name" value="A-D-PHexomutase_a/b/a-I/II/III"/>
</dbReference>
<keyword evidence="14" id="KW-1185">Reference proteome</keyword>
<dbReference type="Proteomes" id="UP001159405">
    <property type="component" value="Unassembled WGS sequence"/>
</dbReference>
<name>A0ABN8P624_9CNID</name>
<keyword evidence="6 9" id="KW-0479">Metal-binding</keyword>
<feature type="domain" description="Alpha-D-phosphohexomutase alpha/beta/alpha" evidence="11">
    <location>
        <begin position="193"/>
        <end position="298"/>
    </location>
</feature>
<feature type="domain" description="Alpha-D-phosphohexomutase alpha/beta/alpha" evidence="12">
    <location>
        <begin position="309"/>
        <end position="421"/>
    </location>
</feature>
<feature type="domain" description="Alpha-D-phosphohexomutase alpha/beta/alpha" evidence="10">
    <location>
        <begin position="16"/>
        <end position="157"/>
    </location>
</feature>
<evidence type="ECO:0000259" key="11">
    <source>
        <dbReference type="Pfam" id="PF02879"/>
    </source>
</evidence>
<dbReference type="Gene3D" id="3.40.120.10">
    <property type="entry name" value="Alpha-D-Glucose-1,6-Bisphosphate, subunit A, domain 3"/>
    <property type="match status" value="3"/>
</dbReference>
<dbReference type="EMBL" id="CALNXK010000055">
    <property type="protein sequence ID" value="CAH3135058.1"/>
    <property type="molecule type" value="Genomic_DNA"/>
</dbReference>
<sequence>MVVEVTVQETSPFDGQKPGTSGLRKAVTVFQQKHYTENFVQCILDSIPEEKRKGCTLVVGGDGRFFMRDAIQIISRMAAANGVGELVIGHNGIFSTPAVSCIIRKIKARGGILLTASHNPGGPEGDFGIKYNTENGGPAPEAVTNEIFARTGKITSYKLCKEITVDLDTIGSNSWEVEGHTFTVTVRDSVEDYTQLMKEIFDFDLLKKLISGDSDQQPFKFVANAMNGVTGPYLKRILCQELGAPDSATLKCEPKEDFGGDHPDPNQTYAADLLELLKEGVHQIGAAFDGDGDRNMILGQNAFFVTPSDSVAVIADNAMCIPYFAKTGLKGVARSMPTSAAIDRVGQKMRIECFEVPTGWKFFGNLMDAERISLCGEESFGTGSDHIREKDGVWAFLAWLSIIVSRKMSVQDIMKDFWKKYGRSFFLRCDYENVDSEAANKVIEVLRKAVEDSSLVNKTLTGGSGKEQKSYQVKSTDDFSYTDPIDGSLTSKQGIRVIFTDGSRLIFRLSGTGSTNATIRVYVESYEPDESKHMQEAKNVLKPLLDIALDISQLQKLTGRDAPTVIT</sequence>
<comment type="cofactor">
    <cofactor evidence="2">
        <name>Mg(2+)</name>
        <dbReference type="ChEBI" id="CHEBI:18420"/>
    </cofactor>
</comment>
<dbReference type="Pfam" id="PF02879">
    <property type="entry name" value="PGM_PMM_II"/>
    <property type="match status" value="1"/>
</dbReference>
<evidence type="ECO:0000313" key="13">
    <source>
        <dbReference type="EMBL" id="CAH3135058.1"/>
    </source>
</evidence>
<dbReference type="InterPro" id="IPR036900">
    <property type="entry name" value="A-D-PHexomutase_C_sf"/>
</dbReference>
<comment type="similarity">
    <text evidence="3 9">Belongs to the phosphohexose mutase family.</text>
</comment>
<dbReference type="SUPFAM" id="SSF55957">
    <property type="entry name" value="Phosphoglucomutase, C-terminal domain"/>
    <property type="match status" value="1"/>
</dbReference>
<dbReference type="PRINTS" id="PR00509">
    <property type="entry name" value="PGMPMM"/>
</dbReference>
<evidence type="ECO:0000256" key="4">
    <source>
        <dbReference type="ARBA" id="ARBA00012728"/>
    </source>
</evidence>
<keyword evidence="5" id="KW-0597">Phosphoprotein</keyword>
<evidence type="ECO:0000256" key="1">
    <source>
        <dbReference type="ARBA" id="ARBA00000443"/>
    </source>
</evidence>
<dbReference type="PROSITE" id="PS00710">
    <property type="entry name" value="PGM_PMM"/>
    <property type="match status" value="1"/>
</dbReference>
<dbReference type="InterPro" id="IPR005846">
    <property type="entry name" value="A-D-PHexomutase_a/b/a-III"/>
</dbReference>
<dbReference type="Gene3D" id="3.30.310.50">
    <property type="entry name" value="Alpha-D-phosphohexomutase, C-terminal domain"/>
    <property type="match status" value="1"/>
</dbReference>
<dbReference type="Pfam" id="PF24947">
    <property type="entry name" value="PGM1_C_vert_fung"/>
    <property type="match status" value="1"/>
</dbReference>
<evidence type="ECO:0000256" key="3">
    <source>
        <dbReference type="ARBA" id="ARBA00010231"/>
    </source>
</evidence>
<dbReference type="SUPFAM" id="SSF53738">
    <property type="entry name" value="Phosphoglucomutase, first 3 domains"/>
    <property type="match status" value="3"/>
</dbReference>
<evidence type="ECO:0000256" key="6">
    <source>
        <dbReference type="ARBA" id="ARBA00022723"/>
    </source>
</evidence>
<evidence type="ECO:0000259" key="12">
    <source>
        <dbReference type="Pfam" id="PF02880"/>
    </source>
</evidence>
<dbReference type="NCBIfam" id="NF005737">
    <property type="entry name" value="PRK07564.1-1"/>
    <property type="match status" value="1"/>
</dbReference>
<evidence type="ECO:0000256" key="7">
    <source>
        <dbReference type="ARBA" id="ARBA00022842"/>
    </source>
</evidence>
<evidence type="ECO:0000256" key="2">
    <source>
        <dbReference type="ARBA" id="ARBA00001946"/>
    </source>
</evidence>
<dbReference type="InterPro" id="IPR005841">
    <property type="entry name" value="Alpha-D-phosphohexomutase_SF"/>
</dbReference>
<reference evidence="13 14" key="1">
    <citation type="submission" date="2022-05" db="EMBL/GenBank/DDBJ databases">
        <authorList>
            <consortium name="Genoscope - CEA"/>
            <person name="William W."/>
        </authorList>
    </citation>
    <scope>NUCLEOTIDE SEQUENCE [LARGE SCALE GENOMIC DNA]</scope>
</reference>
<evidence type="ECO:0000259" key="10">
    <source>
        <dbReference type="Pfam" id="PF02878"/>
    </source>
</evidence>